<comment type="similarity">
    <text evidence="2">Belongs to the BexD/CtrA/VexA family.</text>
</comment>
<dbReference type="OrthoDB" id="9808421at2"/>
<keyword evidence="9" id="KW-0406">Ion transport</keyword>
<evidence type="ECO:0000256" key="9">
    <source>
        <dbReference type="ARBA" id="ARBA00023065"/>
    </source>
</evidence>
<feature type="domain" description="SLBB" evidence="17">
    <location>
        <begin position="258"/>
        <end position="346"/>
    </location>
</feature>
<dbReference type="InterPro" id="IPR054765">
    <property type="entry name" value="SLBB_dom"/>
</dbReference>
<dbReference type="GO" id="GO:0006811">
    <property type="term" value="P:monoatomic ion transport"/>
    <property type="evidence" value="ECO:0007669"/>
    <property type="project" value="UniProtKB-KW"/>
</dbReference>
<dbReference type="NCBIfam" id="NF011658">
    <property type="entry name" value="PRK15078.1"/>
    <property type="match status" value="1"/>
</dbReference>
<comment type="subcellular location">
    <subcellularLocation>
        <location evidence="1">Cell outer membrane</location>
        <topology evidence="1">Multi-pass membrane protein</topology>
    </subcellularLocation>
</comment>
<dbReference type="AlphaFoldDB" id="A0A2S0VRA1"/>
<name>A0A2S0VRA1_9ALTE</name>
<dbReference type="GO" id="GO:0009279">
    <property type="term" value="C:cell outer membrane"/>
    <property type="evidence" value="ECO:0007669"/>
    <property type="project" value="UniProtKB-SubCell"/>
</dbReference>
<dbReference type="GO" id="GO:0046930">
    <property type="term" value="C:pore complex"/>
    <property type="evidence" value="ECO:0007669"/>
    <property type="project" value="UniProtKB-KW"/>
</dbReference>
<evidence type="ECO:0000256" key="1">
    <source>
        <dbReference type="ARBA" id="ARBA00004571"/>
    </source>
</evidence>
<dbReference type="Gene3D" id="3.10.560.10">
    <property type="entry name" value="Outer membrane lipoprotein wza domain like"/>
    <property type="match status" value="2"/>
</dbReference>
<dbReference type="Pfam" id="PF22461">
    <property type="entry name" value="SLBB_2"/>
    <property type="match status" value="2"/>
</dbReference>
<evidence type="ECO:0000256" key="10">
    <source>
        <dbReference type="ARBA" id="ARBA00023114"/>
    </source>
</evidence>
<keyword evidence="11" id="KW-0472">Membrane</keyword>
<dbReference type="Pfam" id="PF18412">
    <property type="entry name" value="Wza_C"/>
    <property type="match status" value="1"/>
</dbReference>
<evidence type="ECO:0000259" key="15">
    <source>
        <dbReference type="Pfam" id="PF02563"/>
    </source>
</evidence>
<evidence type="ECO:0000259" key="16">
    <source>
        <dbReference type="Pfam" id="PF18412"/>
    </source>
</evidence>
<evidence type="ECO:0000256" key="3">
    <source>
        <dbReference type="ARBA" id="ARBA00022448"/>
    </source>
</evidence>
<keyword evidence="14" id="KW-0449">Lipoprotein</keyword>
<dbReference type="Gene3D" id="3.30.1950.10">
    <property type="entry name" value="wza like domain"/>
    <property type="match status" value="1"/>
</dbReference>
<evidence type="ECO:0000256" key="4">
    <source>
        <dbReference type="ARBA" id="ARBA00022452"/>
    </source>
</evidence>
<dbReference type="Proteomes" id="UP000244441">
    <property type="component" value="Chromosome"/>
</dbReference>
<keyword evidence="6" id="KW-0812">Transmembrane</keyword>
<evidence type="ECO:0000256" key="5">
    <source>
        <dbReference type="ARBA" id="ARBA00022597"/>
    </source>
</evidence>
<accession>A0A2S0VRA1</accession>
<dbReference type="GO" id="GO:0015159">
    <property type="term" value="F:polysaccharide transmembrane transporter activity"/>
    <property type="evidence" value="ECO:0007669"/>
    <property type="project" value="InterPro"/>
</dbReference>
<dbReference type="InterPro" id="IPR040716">
    <property type="entry name" value="Wza_C"/>
</dbReference>
<evidence type="ECO:0000256" key="2">
    <source>
        <dbReference type="ARBA" id="ARBA00009450"/>
    </source>
</evidence>
<evidence type="ECO:0000256" key="11">
    <source>
        <dbReference type="ARBA" id="ARBA00023136"/>
    </source>
</evidence>
<dbReference type="PANTHER" id="PTHR33619:SF3">
    <property type="entry name" value="POLYSACCHARIDE EXPORT PROTEIN GFCE-RELATED"/>
    <property type="match status" value="1"/>
</dbReference>
<dbReference type="GO" id="GO:0015288">
    <property type="term" value="F:porin activity"/>
    <property type="evidence" value="ECO:0007669"/>
    <property type="project" value="UniProtKB-KW"/>
</dbReference>
<keyword evidence="7" id="KW-0732">Signal</keyword>
<evidence type="ECO:0000259" key="17">
    <source>
        <dbReference type="Pfam" id="PF22461"/>
    </source>
</evidence>
<keyword evidence="13" id="KW-0998">Cell outer membrane</keyword>
<dbReference type="InterPro" id="IPR003715">
    <property type="entry name" value="Poly_export_N"/>
</dbReference>
<evidence type="ECO:0000256" key="8">
    <source>
        <dbReference type="ARBA" id="ARBA00023047"/>
    </source>
</evidence>
<evidence type="ECO:0000256" key="6">
    <source>
        <dbReference type="ARBA" id="ARBA00022692"/>
    </source>
</evidence>
<evidence type="ECO:0000256" key="13">
    <source>
        <dbReference type="ARBA" id="ARBA00023237"/>
    </source>
</evidence>
<dbReference type="RefSeq" id="WP_108602803.1">
    <property type="nucleotide sequence ID" value="NZ_CP026604.1"/>
</dbReference>
<reference evidence="18 19" key="1">
    <citation type="submission" date="2018-01" db="EMBL/GenBank/DDBJ databases">
        <title>Genome sequence of a Cantenovulum-like bacteria.</title>
        <authorList>
            <person name="Tan W.R."/>
            <person name="Lau N.-S."/>
            <person name="Go F."/>
            <person name="Amirul A.-A.A."/>
        </authorList>
    </citation>
    <scope>NUCLEOTIDE SEQUENCE [LARGE SCALE GENOMIC DNA]</scope>
    <source>
        <strain evidence="18 19">CCB-QB4</strain>
    </source>
</reference>
<feature type="domain" description="Polysaccharide export protein N-terminal" evidence="15">
    <location>
        <begin position="84"/>
        <end position="168"/>
    </location>
</feature>
<protein>
    <submittedName>
        <fullName evidence="18">Polysaccharide biosynthesis protein</fullName>
    </submittedName>
</protein>
<dbReference type="PANTHER" id="PTHR33619">
    <property type="entry name" value="POLYSACCHARIDE EXPORT PROTEIN GFCE-RELATED"/>
    <property type="match status" value="1"/>
</dbReference>
<dbReference type="EMBL" id="CP026604">
    <property type="protein sequence ID" value="AWB66747.1"/>
    <property type="molecule type" value="Genomic_DNA"/>
</dbReference>
<gene>
    <name evidence="18" type="ORF">C2869_10060</name>
</gene>
<dbReference type="KEGG" id="cate:C2869_10060"/>
<evidence type="ECO:0000256" key="12">
    <source>
        <dbReference type="ARBA" id="ARBA00023139"/>
    </source>
</evidence>
<organism evidence="18 19">
    <name type="scientific">Saccharobesus litoralis</name>
    <dbReference type="NCBI Taxonomy" id="2172099"/>
    <lineage>
        <taxon>Bacteria</taxon>
        <taxon>Pseudomonadati</taxon>
        <taxon>Pseudomonadota</taxon>
        <taxon>Gammaproteobacteria</taxon>
        <taxon>Alteromonadales</taxon>
        <taxon>Alteromonadaceae</taxon>
        <taxon>Saccharobesus</taxon>
    </lineage>
</organism>
<dbReference type="PROSITE" id="PS51257">
    <property type="entry name" value="PROKAR_LIPOPROTEIN"/>
    <property type="match status" value="1"/>
</dbReference>
<evidence type="ECO:0000256" key="14">
    <source>
        <dbReference type="ARBA" id="ARBA00023288"/>
    </source>
</evidence>
<evidence type="ECO:0000256" key="7">
    <source>
        <dbReference type="ARBA" id="ARBA00022729"/>
    </source>
</evidence>
<dbReference type="InterPro" id="IPR049712">
    <property type="entry name" value="Poly_export"/>
</dbReference>
<keyword evidence="19" id="KW-1185">Reference proteome</keyword>
<keyword evidence="10" id="KW-0626">Porin</keyword>
<evidence type="ECO:0000313" key="18">
    <source>
        <dbReference type="EMBL" id="AWB66747.1"/>
    </source>
</evidence>
<sequence length="382" mass="42156">MFWDKSIKRYTNLICLSAALLSGCSVIPGSHIEGLQYQEPNDNSEQALQNVKVQVINSQLIASQKASKAQTKTQPKTTTDLELSNYEYRLGVGDVLAIGVWDHPELTIPAAVQRSAEFDGFRIQADGTITYAYVPKLPAAGKTINELHADLVKALSKIIEKPQVDIKVVGFNSQKTYITGEVKKPGIYPITEIPLTLIDAISKAGGITQEADWREVSLTRQGKTEVIKLNEFYANGDTSQNRLLKHGDVVHVTRTDKQKVYVLGDVNEVGVVPVHRYGLSLAEALTQSGGLNEQSANANGIFVLRKRQNNNTDDVVADVFQLHAKNAVAMLWANEFELQSQDIVYVTTAPIARWNRLISQILPTITAIDYITEVDQTIQAAR</sequence>
<dbReference type="Gene3D" id="1.20.5.70">
    <property type="match status" value="1"/>
</dbReference>
<dbReference type="Pfam" id="PF02563">
    <property type="entry name" value="Poly_export"/>
    <property type="match status" value="1"/>
</dbReference>
<keyword evidence="5" id="KW-0762">Sugar transport</keyword>
<proteinExistence type="inferred from homology"/>
<keyword evidence="12" id="KW-0564">Palmitate</keyword>
<keyword evidence="8" id="KW-0625">Polysaccharide transport</keyword>
<feature type="domain" description="SLBB" evidence="17">
    <location>
        <begin position="174"/>
        <end position="252"/>
    </location>
</feature>
<evidence type="ECO:0000313" key="19">
    <source>
        <dbReference type="Proteomes" id="UP000244441"/>
    </source>
</evidence>
<keyword evidence="4" id="KW-1134">Transmembrane beta strand</keyword>
<feature type="domain" description="Outer-membrane lipoprotein Wza C-terminal" evidence="16">
    <location>
        <begin position="349"/>
        <end position="378"/>
    </location>
</feature>
<keyword evidence="3" id="KW-0813">Transport</keyword>